<dbReference type="RefSeq" id="WP_007022274.1">
    <property type="nucleotide sequence ID" value="NZ_CH724127.1"/>
</dbReference>
<dbReference type="Gene3D" id="3.40.50.2300">
    <property type="match status" value="1"/>
</dbReference>
<evidence type="ECO:0000259" key="3">
    <source>
        <dbReference type="PROSITE" id="PS50110"/>
    </source>
</evidence>
<organism evidence="4 5">
    <name type="scientific">Neptuniibacter caesariensis</name>
    <dbReference type="NCBI Taxonomy" id="207954"/>
    <lineage>
        <taxon>Bacteria</taxon>
        <taxon>Pseudomonadati</taxon>
        <taxon>Pseudomonadota</taxon>
        <taxon>Gammaproteobacteria</taxon>
        <taxon>Oceanospirillales</taxon>
        <taxon>Oceanospirillaceae</taxon>
        <taxon>Neptuniibacter</taxon>
    </lineage>
</organism>
<accession>A0A7U8C401</accession>
<evidence type="ECO:0000256" key="2">
    <source>
        <dbReference type="PROSITE-ProRule" id="PRU00169"/>
    </source>
</evidence>
<dbReference type="InterPro" id="IPR050595">
    <property type="entry name" value="Bact_response_regulator"/>
</dbReference>
<protein>
    <submittedName>
        <fullName evidence="4">Response regulator</fullName>
    </submittedName>
</protein>
<dbReference type="SMART" id="SM00448">
    <property type="entry name" value="REC"/>
    <property type="match status" value="1"/>
</dbReference>
<evidence type="ECO:0000256" key="1">
    <source>
        <dbReference type="ARBA" id="ARBA00022553"/>
    </source>
</evidence>
<gene>
    <name evidence="4" type="ORF">MED92_01274</name>
</gene>
<keyword evidence="1 2" id="KW-0597">Phosphoprotein</keyword>
<reference evidence="4 5" key="1">
    <citation type="submission" date="2006-02" db="EMBL/GenBank/DDBJ databases">
        <authorList>
            <person name="Pinhassi J."/>
            <person name="Pedros-Alio C."/>
            <person name="Ferriera S."/>
            <person name="Johnson J."/>
            <person name="Kravitz S."/>
            <person name="Halpern A."/>
            <person name="Remington K."/>
            <person name="Beeson K."/>
            <person name="Tran B."/>
            <person name="Rogers Y.-H."/>
            <person name="Friedman R."/>
            <person name="Venter J.C."/>
        </authorList>
    </citation>
    <scope>NUCLEOTIDE SEQUENCE [LARGE SCALE GENOMIC DNA]</scope>
    <source>
        <strain evidence="4 5">MED92</strain>
    </source>
</reference>
<dbReference type="InterPro" id="IPR011006">
    <property type="entry name" value="CheY-like_superfamily"/>
</dbReference>
<dbReference type="PROSITE" id="PS50110">
    <property type="entry name" value="RESPONSE_REGULATORY"/>
    <property type="match status" value="1"/>
</dbReference>
<dbReference type="EMBL" id="AAOW01000011">
    <property type="protein sequence ID" value="EAR60998.1"/>
    <property type="molecule type" value="Genomic_DNA"/>
</dbReference>
<dbReference type="PANTHER" id="PTHR44591">
    <property type="entry name" value="STRESS RESPONSE REGULATOR PROTEIN 1"/>
    <property type="match status" value="1"/>
</dbReference>
<dbReference type="InterPro" id="IPR001789">
    <property type="entry name" value="Sig_transdc_resp-reg_receiver"/>
</dbReference>
<feature type="modified residue" description="4-aspartylphosphate" evidence="2">
    <location>
        <position position="52"/>
    </location>
</feature>
<feature type="domain" description="Response regulatory" evidence="3">
    <location>
        <begin position="3"/>
        <end position="118"/>
    </location>
</feature>
<evidence type="ECO:0000313" key="5">
    <source>
        <dbReference type="Proteomes" id="UP000002171"/>
    </source>
</evidence>
<sequence length="171" mass="20151">MKKILILDDETSVLNALQRQLIRNNWQVISFKHPATALDYAKHVFFPIVITDYRMPQMSGVEFLLEFQKLQPYAYKIMLSGQAGEYGMTEAINQAKIDYFIHKPWDNCQLLNQIDKGLNHYRQTIKHLLKTNSKRMSREDYLIWYEKLVEQACPSITKVKKNPLGWIEAED</sequence>
<dbReference type="PANTHER" id="PTHR44591:SF19">
    <property type="entry name" value="TWO-COMPONENT RESPONSE REGULATOR-RELATED"/>
    <property type="match status" value="1"/>
</dbReference>
<dbReference type="Proteomes" id="UP000002171">
    <property type="component" value="Unassembled WGS sequence"/>
</dbReference>
<dbReference type="AlphaFoldDB" id="A0A7U8C401"/>
<dbReference type="OrthoDB" id="9802066at2"/>
<keyword evidence="5" id="KW-1185">Reference proteome</keyword>
<dbReference type="SUPFAM" id="SSF52172">
    <property type="entry name" value="CheY-like"/>
    <property type="match status" value="1"/>
</dbReference>
<dbReference type="Pfam" id="PF00072">
    <property type="entry name" value="Response_reg"/>
    <property type="match status" value="1"/>
</dbReference>
<proteinExistence type="predicted"/>
<dbReference type="GO" id="GO:0000160">
    <property type="term" value="P:phosphorelay signal transduction system"/>
    <property type="evidence" value="ECO:0007669"/>
    <property type="project" value="InterPro"/>
</dbReference>
<comment type="caution">
    <text evidence="4">The sequence shown here is derived from an EMBL/GenBank/DDBJ whole genome shotgun (WGS) entry which is preliminary data.</text>
</comment>
<evidence type="ECO:0000313" key="4">
    <source>
        <dbReference type="EMBL" id="EAR60998.1"/>
    </source>
</evidence>
<name>A0A7U8C401_NEPCE</name>